<feature type="compositionally biased region" description="Low complexity" evidence="1">
    <location>
        <begin position="135"/>
        <end position="145"/>
    </location>
</feature>
<reference evidence="2" key="1">
    <citation type="submission" date="2021-12" db="EMBL/GenBank/DDBJ databases">
        <authorList>
            <person name="King R."/>
        </authorList>
    </citation>
    <scope>NUCLEOTIDE SEQUENCE</scope>
</reference>
<proteinExistence type="predicted"/>
<gene>
    <name evidence="2" type="ORF">BEMITA_LOCUS11843</name>
</gene>
<feature type="compositionally biased region" description="Pro residues" evidence="1">
    <location>
        <begin position="291"/>
        <end position="303"/>
    </location>
</feature>
<feature type="compositionally biased region" description="Low complexity" evidence="1">
    <location>
        <begin position="279"/>
        <end position="289"/>
    </location>
</feature>
<feature type="compositionally biased region" description="Polar residues" evidence="1">
    <location>
        <begin position="413"/>
        <end position="422"/>
    </location>
</feature>
<feature type="compositionally biased region" description="Pro residues" evidence="1">
    <location>
        <begin position="326"/>
        <end position="344"/>
    </location>
</feature>
<dbReference type="AlphaFoldDB" id="A0A9P0AKE2"/>
<name>A0A9P0AKE2_BEMTA</name>
<feature type="compositionally biased region" description="Basic and acidic residues" evidence="1">
    <location>
        <begin position="423"/>
        <end position="437"/>
    </location>
</feature>
<evidence type="ECO:0000313" key="2">
    <source>
        <dbReference type="EMBL" id="CAH0393440.1"/>
    </source>
</evidence>
<accession>A0A9P0AKE2</accession>
<sequence>MCFFNFICNVVSSLYSSLEFYLRIFCPQLLSVRGGYIDDTIFLTNPTPLNEAQSDLVFSITGEEKDELLGNKIWTGERALALTRNGIQSIVESDHPEQILHVRSDGNNFKNLERSETFRHKLARTIKQKLKRDPSTSYSSSSSSSNLTNKTGKASRTPKRVKKALAPLTKITNPTTMQYMGQIFRRAKSMAKGSSRPQLRVTWSKPIPEENSRSCQSARWEKFLDSSDISTDDEEERLKEIQKWLSTLCEQEVNEDHVKAIPVDNLPEIFRPKAPESSPPLSRQSSRQRPPSHPPSHPHPPSPTWVQSPERLRVVQPDHPLQRQWSPPPRPPPDEPTLSPPAPSDIPAHLPRSLSRNRIERIKKWLLDICPGREFTDRFISSIPRRLLPKRLQDKHATPQRSKKSKVHRPLPSQVNYTPQSYDSHDSRKLKSQDSSDSKASQDSGLNTLQSHDGKGSNSSKYTTD</sequence>
<evidence type="ECO:0000256" key="1">
    <source>
        <dbReference type="SAM" id="MobiDB-lite"/>
    </source>
</evidence>
<dbReference type="EMBL" id="OU963868">
    <property type="protein sequence ID" value="CAH0393440.1"/>
    <property type="molecule type" value="Genomic_DNA"/>
</dbReference>
<evidence type="ECO:0000313" key="3">
    <source>
        <dbReference type="Proteomes" id="UP001152759"/>
    </source>
</evidence>
<feature type="region of interest" description="Disordered" evidence="1">
    <location>
        <begin position="320"/>
        <end position="352"/>
    </location>
</feature>
<feature type="region of interest" description="Disordered" evidence="1">
    <location>
        <begin position="390"/>
        <end position="465"/>
    </location>
</feature>
<keyword evidence="3" id="KW-1185">Reference proteome</keyword>
<feature type="region of interest" description="Disordered" evidence="1">
    <location>
        <begin position="188"/>
        <end position="214"/>
    </location>
</feature>
<feature type="region of interest" description="Disordered" evidence="1">
    <location>
        <begin position="269"/>
        <end position="308"/>
    </location>
</feature>
<feature type="compositionally biased region" description="Polar residues" evidence="1">
    <location>
        <begin position="445"/>
        <end position="465"/>
    </location>
</feature>
<dbReference type="Proteomes" id="UP001152759">
    <property type="component" value="Chromosome 7"/>
</dbReference>
<organism evidence="2 3">
    <name type="scientific">Bemisia tabaci</name>
    <name type="common">Sweetpotato whitefly</name>
    <name type="synonym">Aleurodes tabaci</name>
    <dbReference type="NCBI Taxonomy" id="7038"/>
    <lineage>
        <taxon>Eukaryota</taxon>
        <taxon>Metazoa</taxon>
        <taxon>Ecdysozoa</taxon>
        <taxon>Arthropoda</taxon>
        <taxon>Hexapoda</taxon>
        <taxon>Insecta</taxon>
        <taxon>Pterygota</taxon>
        <taxon>Neoptera</taxon>
        <taxon>Paraneoptera</taxon>
        <taxon>Hemiptera</taxon>
        <taxon>Sternorrhyncha</taxon>
        <taxon>Aleyrodoidea</taxon>
        <taxon>Aleyrodidae</taxon>
        <taxon>Aleyrodinae</taxon>
        <taxon>Bemisia</taxon>
    </lineage>
</organism>
<protein>
    <submittedName>
        <fullName evidence="2">Uncharacterized protein</fullName>
    </submittedName>
</protein>
<feature type="region of interest" description="Disordered" evidence="1">
    <location>
        <begin position="125"/>
        <end position="164"/>
    </location>
</feature>